<feature type="transmembrane region" description="Helical" evidence="7">
    <location>
        <begin position="171"/>
        <end position="189"/>
    </location>
</feature>
<feature type="transmembrane region" description="Helical" evidence="7">
    <location>
        <begin position="12"/>
        <end position="30"/>
    </location>
</feature>
<keyword evidence="5 7" id="KW-0472">Membrane</keyword>
<evidence type="ECO:0000256" key="3">
    <source>
        <dbReference type="ARBA" id="ARBA00022692"/>
    </source>
</evidence>
<feature type="transmembrane region" description="Helical" evidence="7">
    <location>
        <begin position="137"/>
        <end position="159"/>
    </location>
</feature>
<evidence type="ECO:0000313" key="10">
    <source>
        <dbReference type="Proteomes" id="UP000078272"/>
    </source>
</evidence>
<dbReference type="OrthoDB" id="9813426at2"/>
<accession>A0A175RBZ7</accession>
<evidence type="ECO:0000256" key="6">
    <source>
        <dbReference type="SAM" id="MobiDB-lite"/>
    </source>
</evidence>
<dbReference type="PANTHER" id="PTHR42709">
    <property type="entry name" value="ALKALINE PHOSPHATASE LIKE PROTEIN"/>
    <property type="match status" value="1"/>
</dbReference>
<comment type="caution">
    <text evidence="9">The sequence shown here is derived from an EMBL/GenBank/DDBJ whole genome shotgun (WGS) entry which is preliminary data.</text>
</comment>
<evidence type="ECO:0000256" key="7">
    <source>
        <dbReference type="SAM" id="Phobius"/>
    </source>
</evidence>
<dbReference type="GO" id="GO:0005886">
    <property type="term" value="C:plasma membrane"/>
    <property type="evidence" value="ECO:0007669"/>
    <property type="project" value="UniProtKB-SubCell"/>
</dbReference>
<evidence type="ECO:0000256" key="5">
    <source>
        <dbReference type="ARBA" id="ARBA00023136"/>
    </source>
</evidence>
<dbReference type="AlphaFoldDB" id="A0A175RBZ7"/>
<name>A0A175RBZ7_9HYPH</name>
<proteinExistence type="predicted"/>
<evidence type="ECO:0000256" key="1">
    <source>
        <dbReference type="ARBA" id="ARBA00004651"/>
    </source>
</evidence>
<sequence>MLETLNNLLQTYGYVAVFISIFLESTGLPFPGESILIAAGIMAGHGELNVWGVVGAAWFGGTMGDNLGYYIGHRFGRRFVARYGSRFGITPEKFQMVEARFQKVGPPIVLIARFILILRQLAGFVSGTLRFPWWQFLLFNALGAALWSGAYGFGSYILGDKINTYLHGSPWAYAAIAAVFLLFTATTILKFRKSAKSLAQAADSTDSSSEEGGKGGPSLG</sequence>
<organism evidence="9 10">
    <name type="scientific">Aureimonas ureilytica</name>
    <dbReference type="NCBI Taxonomy" id="401562"/>
    <lineage>
        <taxon>Bacteria</taxon>
        <taxon>Pseudomonadati</taxon>
        <taxon>Pseudomonadota</taxon>
        <taxon>Alphaproteobacteria</taxon>
        <taxon>Hyphomicrobiales</taxon>
        <taxon>Aurantimonadaceae</taxon>
        <taxon>Aureimonas</taxon>
    </lineage>
</organism>
<reference evidence="9 10" key="1">
    <citation type="journal article" date="2016" name="Front. Microbiol.">
        <title>Genomic Resource of Rice Seed Associated Bacteria.</title>
        <authorList>
            <person name="Midha S."/>
            <person name="Bansal K."/>
            <person name="Sharma S."/>
            <person name="Kumar N."/>
            <person name="Patil P.P."/>
            <person name="Chaudhry V."/>
            <person name="Patil P.B."/>
        </authorList>
    </citation>
    <scope>NUCLEOTIDE SEQUENCE [LARGE SCALE GENOMIC DNA]</scope>
    <source>
        <strain evidence="9 10">NS226</strain>
    </source>
</reference>
<dbReference type="PANTHER" id="PTHR42709:SF6">
    <property type="entry name" value="UNDECAPRENYL PHOSPHATE TRANSPORTER A"/>
    <property type="match status" value="1"/>
</dbReference>
<evidence type="ECO:0000259" key="8">
    <source>
        <dbReference type="Pfam" id="PF09335"/>
    </source>
</evidence>
<keyword evidence="4 7" id="KW-1133">Transmembrane helix</keyword>
<dbReference type="Pfam" id="PF09335">
    <property type="entry name" value="VTT_dom"/>
    <property type="match status" value="1"/>
</dbReference>
<dbReference type="InterPro" id="IPR051311">
    <property type="entry name" value="DedA_domain"/>
</dbReference>
<feature type="domain" description="VTT" evidence="8">
    <location>
        <begin position="30"/>
        <end position="153"/>
    </location>
</feature>
<dbReference type="InterPro" id="IPR032816">
    <property type="entry name" value="VTT_dom"/>
</dbReference>
<feature type="region of interest" description="Disordered" evidence="6">
    <location>
        <begin position="200"/>
        <end position="220"/>
    </location>
</feature>
<dbReference type="RefSeq" id="WP_058633744.1">
    <property type="nucleotide sequence ID" value="NZ_LDPZ01000006.1"/>
</dbReference>
<gene>
    <name evidence="9" type="ORF">NS226_03190</name>
</gene>
<dbReference type="Proteomes" id="UP000078272">
    <property type="component" value="Unassembled WGS sequence"/>
</dbReference>
<evidence type="ECO:0000313" key="9">
    <source>
        <dbReference type="EMBL" id="KTQ97678.1"/>
    </source>
</evidence>
<dbReference type="EMBL" id="LDPZ01000006">
    <property type="protein sequence ID" value="KTQ97678.1"/>
    <property type="molecule type" value="Genomic_DNA"/>
</dbReference>
<evidence type="ECO:0000256" key="2">
    <source>
        <dbReference type="ARBA" id="ARBA00022475"/>
    </source>
</evidence>
<dbReference type="STRING" id="401562.NS365_11970"/>
<comment type="subcellular location">
    <subcellularLocation>
        <location evidence="1">Cell membrane</location>
        <topology evidence="1">Multi-pass membrane protein</topology>
    </subcellularLocation>
</comment>
<keyword evidence="3 7" id="KW-0812">Transmembrane</keyword>
<evidence type="ECO:0000256" key="4">
    <source>
        <dbReference type="ARBA" id="ARBA00022989"/>
    </source>
</evidence>
<protein>
    <recommendedName>
        <fullName evidence="8">VTT domain-containing protein</fullName>
    </recommendedName>
</protein>
<keyword evidence="2" id="KW-1003">Cell membrane</keyword>